<evidence type="ECO:0000259" key="5">
    <source>
        <dbReference type="Pfam" id="PF02441"/>
    </source>
</evidence>
<dbReference type="EMBL" id="JALDAY010000002">
    <property type="protein sequence ID" value="MCI3270649.1"/>
    <property type="molecule type" value="Genomic_DNA"/>
</dbReference>
<dbReference type="Gene3D" id="3.40.50.1950">
    <property type="entry name" value="Flavin prenyltransferase-like"/>
    <property type="match status" value="1"/>
</dbReference>
<keyword evidence="4" id="KW-0808">Transferase</keyword>
<dbReference type="Proteomes" id="UP001165269">
    <property type="component" value="Unassembled WGS sequence"/>
</dbReference>
<evidence type="ECO:0000256" key="1">
    <source>
        <dbReference type="ARBA" id="ARBA00022602"/>
    </source>
</evidence>
<name>A0ABS9Y0A4_9ACTN</name>
<dbReference type="InterPro" id="IPR004507">
    <property type="entry name" value="UbiX-like"/>
</dbReference>
<dbReference type="SUPFAM" id="SSF52507">
    <property type="entry name" value="Homo-oligomeric flavin-containing Cys decarboxylases, HFCD"/>
    <property type="match status" value="1"/>
</dbReference>
<proteinExistence type="predicted"/>
<gene>
    <name evidence="6" type="ORF">MQP27_05920</name>
</gene>
<keyword evidence="2" id="KW-0285">Flavoprotein</keyword>
<dbReference type="Pfam" id="PF02441">
    <property type="entry name" value="Flavoprotein"/>
    <property type="match status" value="1"/>
</dbReference>
<dbReference type="RefSeq" id="WP_242761927.1">
    <property type="nucleotide sequence ID" value="NZ_JALDAY010000002.1"/>
</dbReference>
<evidence type="ECO:0000256" key="3">
    <source>
        <dbReference type="ARBA" id="ARBA00022643"/>
    </source>
</evidence>
<keyword evidence="3" id="KW-0288">FMN</keyword>
<evidence type="ECO:0000313" key="7">
    <source>
        <dbReference type="Proteomes" id="UP001165269"/>
    </source>
</evidence>
<keyword evidence="7" id="KW-1185">Reference proteome</keyword>
<dbReference type="NCBIfam" id="TIGR00421">
    <property type="entry name" value="ubiX_pad"/>
    <property type="match status" value="1"/>
</dbReference>
<comment type="caution">
    <text evidence="6">The sequence shown here is derived from an EMBL/GenBank/DDBJ whole genome shotgun (WGS) entry which is preliminary data.</text>
</comment>
<sequence length="196" mass="21116">MAEQRNMILAVTGAGGTRMAHHVLAALEADEGVGHVDLLVSSCGRKLVAHEFGGAEDRDMVQAVLGRESGKVTAWDADDWAAPHTSGSHAVWGMLVVPCSLGTMSRVAQGHSDSLIERAADVCLKQRRPLVLCVRDTPFNLIHLRNMTQVTEAGAVVYPMIPSFYTLPETVEQMYEQFTARLMDFVGLGQQAGAGV</sequence>
<evidence type="ECO:0000256" key="2">
    <source>
        <dbReference type="ARBA" id="ARBA00022630"/>
    </source>
</evidence>
<keyword evidence="1" id="KW-0637">Prenyltransferase</keyword>
<reference evidence="6" key="1">
    <citation type="submission" date="2022-03" db="EMBL/GenBank/DDBJ databases">
        <title>Streptomyces 7R015 and 7R016 isolated from Barleria lupulina in Thailand.</title>
        <authorList>
            <person name="Kanchanasin P."/>
            <person name="Phongsopitanun W."/>
            <person name="Tanasupawat S."/>
        </authorList>
    </citation>
    <scope>NUCLEOTIDE SEQUENCE</scope>
    <source>
        <strain evidence="6">7R015</strain>
    </source>
</reference>
<accession>A0ABS9Y0A4</accession>
<organism evidence="6 7">
    <name type="scientific">Streptomyces cylindrosporus</name>
    <dbReference type="NCBI Taxonomy" id="2927583"/>
    <lineage>
        <taxon>Bacteria</taxon>
        <taxon>Bacillati</taxon>
        <taxon>Actinomycetota</taxon>
        <taxon>Actinomycetes</taxon>
        <taxon>Kitasatosporales</taxon>
        <taxon>Streptomycetaceae</taxon>
        <taxon>Streptomyces</taxon>
    </lineage>
</organism>
<protein>
    <submittedName>
        <fullName evidence="6">UbiX family flavin prenyltransferase</fullName>
    </submittedName>
</protein>
<feature type="domain" description="Flavoprotein" evidence="5">
    <location>
        <begin position="6"/>
        <end position="177"/>
    </location>
</feature>
<evidence type="ECO:0000256" key="4">
    <source>
        <dbReference type="ARBA" id="ARBA00022679"/>
    </source>
</evidence>
<dbReference type="InterPro" id="IPR003382">
    <property type="entry name" value="Flavoprotein"/>
</dbReference>
<dbReference type="InterPro" id="IPR036551">
    <property type="entry name" value="Flavin_trans-like"/>
</dbReference>
<evidence type="ECO:0000313" key="6">
    <source>
        <dbReference type="EMBL" id="MCI3270649.1"/>
    </source>
</evidence>